<organism evidence="2 3">
    <name type="scientific">Triticum urartu</name>
    <name type="common">Red wild einkorn</name>
    <name type="synonym">Crithodium urartu</name>
    <dbReference type="NCBI Taxonomy" id="4572"/>
    <lineage>
        <taxon>Eukaryota</taxon>
        <taxon>Viridiplantae</taxon>
        <taxon>Streptophyta</taxon>
        <taxon>Embryophyta</taxon>
        <taxon>Tracheophyta</taxon>
        <taxon>Spermatophyta</taxon>
        <taxon>Magnoliopsida</taxon>
        <taxon>Liliopsida</taxon>
        <taxon>Poales</taxon>
        <taxon>Poaceae</taxon>
        <taxon>BOP clade</taxon>
        <taxon>Pooideae</taxon>
        <taxon>Triticodae</taxon>
        <taxon>Triticeae</taxon>
        <taxon>Triticinae</taxon>
        <taxon>Triticum</taxon>
    </lineage>
</organism>
<feature type="compositionally biased region" description="Low complexity" evidence="1">
    <location>
        <begin position="1"/>
        <end position="12"/>
    </location>
</feature>
<evidence type="ECO:0000313" key="2">
    <source>
        <dbReference type="EnsemblPlants" id="TuG1812G0400000164.01.T01.cds439712"/>
    </source>
</evidence>
<evidence type="ECO:0000256" key="1">
    <source>
        <dbReference type="SAM" id="MobiDB-lite"/>
    </source>
</evidence>
<feature type="region of interest" description="Disordered" evidence="1">
    <location>
        <begin position="1"/>
        <end position="27"/>
    </location>
</feature>
<accession>A0A8R7U291</accession>
<reference evidence="2" key="2">
    <citation type="submission" date="2018-03" db="EMBL/GenBank/DDBJ databases">
        <title>The Triticum urartu genome reveals the dynamic nature of wheat genome evolution.</title>
        <authorList>
            <person name="Ling H."/>
            <person name="Ma B."/>
            <person name="Shi X."/>
            <person name="Liu H."/>
            <person name="Dong L."/>
            <person name="Sun H."/>
            <person name="Cao Y."/>
            <person name="Gao Q."/>
            <person name="Zheng S."/>
            <person name="Li Y."/>
            <person name="Yu Y."/>
            <person name="Du H."/>
            <person name="Qi M."/>
            <person name="Li Y."/>
            <person name="Yu H."/>
            <person name="Cui Y."/>
            <person name="Wang N."/>
            <person name="Chen C."/>
            <person name="Wu H."/>
            <person name="Zhao Y."/>
            <person name="Zhang J."/>
            <person name="Li Y."/>
            <person name="Zhou W."/>
            <person name="Zhang B."/>
            <person name="Hu W."/>
            <person name="Eijk M."/>
            <person name="Tang J."/>
            <person name="Witsenboer H."/>
            <person name="Zhao S."/>
            <person name="Li Z."/>
            <person name="Zhang A."/>
            <person name="Wang D."/>
            <person name="Liang C."/>
        </authorList>
    </citation>
    <scope>NUCLEOTIDE SEQUENCE [LARGE SCALE GENOMIC DNA]</scope>
    <source>
        <strain evidence="2">cv. G1812</strain>
    </source>
</reference>
<evidence type="ECO:0000313" key="3">
    <source>
        <dbReference type="Proteomes" id="UP000015106"/>
    </source>
</evidence>
<reference evidence="2" key="3">
    <citation type="submission" date="2022-06" db="UniProtKB">
        <authorList>
            <consortium name="EnsemblPlants"/>
        </authorList>
    </citation>
    <scope>IDENTIFICATION</scope>
</reference>
<dbReference type="EnsemblPlants" id="TuG1812G0400000164.01.T01">
    <property type="protein sequence ID" value="TuG1812G0400000164.01.T01.cds439712"/>
    <property type="gene ID" value="TuG1812G0400000164.01"/>
</dbReference>
<reference evidence="3" key="1">
    <citation type="journal article" date="2013" name="Nature">
        <title>Draft genome of the wheat A-genome progenitor Triticum urartu.</title>
        <authorList>
            <person name="Ling H.Q."/>
            <person name="Zhao S."/>
            <person name="Liu D."/>
            <person name="Wang J."/>
            <person name="Sun H."/>
            <person name="Zhang C."/>
            <person name="Fan H."/>
            <person name="Li D."/>
            <person name="Dong L."/>
            <person name="Tao Y."/>
            <person name="Gao C."/>
            <person name="Wu H."/>
            <person name="Li Y."/>
            <person name="Cui Y."/>
            <person name="Guo X."/>
            <person name="Zheng S."/>
            <person name="Wang B."/>
            <person name="Yu K."/>
            <person name="Liang Q."/>
            <person name="Yang W."/>
            <person name="Lou X."/>
            <person name="Chen J."/>
            <person name="Feng M."/>
            <person name="Jian J."/>
            <person name="Zhang X."/>
            <person name="Luo G."/>
            <person name="Jiang Y."/>
            <person name="Liu J."/>
            <person name="Wang Z."/>
            <person name="Sha Y."/>
            <person name="Zhang B."/>
            <person name="Wu H."/>
            <person name="Tang D."/>
            <person name="Shen Q."/>
            <person name="Xue P."/>
            <person name="Zou S."/>
            <person name="Wang X."/>
            <person name="Liu X."/>
            <person name="Wang F."/>
            <person name="Yang Y."/>
            <person name="An X."/>
            <person name="Dong Z."/>
            <person name="Zhang K."/>
            <person name="Zhang X."/>
            <person name="Luo M.C."/>
            <person name="Dvorak J."/>
            <person name="Tong Y."/>
            <person name="Wang J."/>
            <person name="Yang H."/>
            <person name="Li Z."/>
            <person name="Wang D."/>
            <person name="Zhang A."/>
            <person name="Wang J."/>
        </authorList>
    </citation>
    <scope>NUCLEOTIDE SEQUENCE</scope>
    <source>
        <strain evidence="3">cv. G1812</strain>
    </source>
</reference>
<feature type="compositionally biased region" description="Low complexity" evidence="1">
    <location>
        <begin position="110"/>
        <end position="127"/>
    </location>
</feature>
<dbReference type="Proteomes" id="UP000015106">
    <property type="component" value="Chromosome 4"/>
</dbReference>
<protein>
    <submittedName>
        <fullName evidence="2">Uncharacterized protein</fullName>
    </submittedName>
</protein>
<dbReference type="Gramene" id="TuG1812G0400000164.01.T01">
    <property type="protein sequence ID" value="TuG1812G0400000164.01.T01.cds439712"/>
    <property type="gene ID" value="TuG1812G0400000164.01"/>
</dbReference>
<keyword evidence="3" id="KW-1185">Reference proteome</keyword>
<name>A0A8R7U291_TRIUA</name>
<sequence length="127" mass="13557">PSTDYPAAAPRRTPAPPPLARSSSDAPRWTLPCISPPPSLSAIFLYLPLSIQHRRSSSGTAREAAALELPRPTVSSRSHLLVGGSSQGPPHHQLRHRVRAGRLPLSPKISTTTVATSTTTPRGRPPR</sequence>
<dbReference type="AlphaFoldDB" id="A0A8R7U291"/>
<feature type="region of interest" description="Disordered" evidence="1">
    <location>
        <begin position="70"/>
        <end position="127"/>
    </location>
</feature>
<proteinExistence type="predicted"/>